<dbReference type="Proteomes" id="UP000318710">
    <property type="component" value="Unassembled WGS sequence"/>
</dbReference>
<keyword evidence="4" id="KW-0645">Protease</keyword>
<evidence type="ECO:0000256" key="1">
    <source>
        <dbReference type="HAMAP-Rule" id="MF_00302"/>
    </source>
</evidence>
<evidence type="ECO:0000259" key="3">
    <source>
        <dbReference type="Pfam" id="PF02617"/>
    </source>
</evidence>
<dbReference type="AlphaFoldDB" id="A0A520N312"/>
<dbReference type="HAMAP" id="MF_00302">
    <property type="entry name" value="ClpS"/>
    <property type="match status" value="1"/>
</dbReference>
<dbReference type="GO" id="GO:0006508">
    <property type="term" value="P:proteolysis"/>
    <property type="evidence" value="ECO:0007669"/>
    <property type="project" value="UniProtKB-UniRule"/>
</dbReference>
<dbReference type="InterPro" id="IPR022935">
    <property type="entry name" value="ClpS"/>
</dbReference>
<evidence type="ECO:0000313" key="4">
    <source>
        <dbReference type="EMBL" id="RZO27779.1"/>
    </source>
</evidence>
<reference evidence="4 5" key="1">
    <citation type="submission" date="2019-02" db="EMBL/GenBank/DDBJ databases">
        <title>Prokaryotic population dynamics and viral predation in marine succession experiment using metagenomics: the confinement effect.</title>
        <authorList>
            <person name="Haro-Moreno J.M."/>
            <person name="Rodriguez-Valera F."/>
            <person name="Lopez-Perez M."/>
        </authorList>
    </citation>
    <scope>NUCLEOTIDE SEQUENCE [LARGE SCALE GENOMIC DNA]</scope>
    <source>
        <strain evidence="4">MED-G160</strain>
    </source>
</reference>
<dbReference type="SUPFAM" id="SSF54736">
    <property type="entry name" value="ClpS-like"/>
    <property type="match status" value="1"/>
</dbReference>
<proteinExistence type="inferred from homology"/>
<dbReference type="InterPro" id="IPR014719">
    <property type="entry name" value="Ribosomal_bL12_C/ClpS-like"/>
</dbReference>
<dbReference type="PANTHER" id="PTHR33473:SF19">
    <property type="entry name" value="ATP-DEPENDENT CLP PROTEASE ADAPTER PROTEIN CLPS"/>
    <property type="match status" value="1"/>
</dbReference>
<dbReference type="GO" id="GO:0008233">
    <property type="term" value="F:peptidase activity"/>
    <property type="evidence" value="ECO:0007669"/>
    <property type="project" value="UniProtKB-KW"/>
</dbReference>
<keyword evidence="4" id="KW-0378">Hydrolase</keyword>
<comment type="subunit">
    <text evidence="1">Binds to the N-terminal domain of the chaperone ClpA.</text>
</comment>
<dbReference type="EMBL" id="SHBF01000010">
    <property type="protein sequence ID" value="RZO27779.1"/>
    <property type="molecule type" value="Genomic_DNA"/>
</dbReference>
<dbReference type="InterPro" id="IPR003769">
    <property type="entry name" value="ClpS_core"/>
</dbReference>
<protein>
    <recommendedName>
        <fullName evidence="1">ATP-dependent Clp protease adapter protein ClpS</fullName>
    </recommendedName>
</protein>
<feature type="compositionally biased region" description="Low complexity" evidence="2">
    <location>
        <begin position="1"/>
        <end position="16"/>
    </location>
</feature>
<dbReference type="Gene3D" id="3.30.1390.10">
    <property type="match status" value="1"/>
</dbReference>
<dbReference type="GO" id="GO:0030163">
    <property type="term" value="P:protein catabolic process"/>
    <property type="evidence" value="ECO:0007669"/>
    <property type="project" value="InterPro"/>
</dbReference>
<gene>
    <name evidence="1 4" type="primary">clpS</name>
    <name evidence="4" type="ORF">EVA93_02365</name>
</gene>
<dbReference type="PANTHER" id="PTHR33473">
    <property type="entry name" value="ATP-DEPENDENT CLP PROTEASE ADAPTER PROTEIN CLPS1, CHLOROPLASTIC"/>
    <property type="match status" value="1"/>
</dbReference>
<comment type="function">
    <text evidence="1">Involved in the modulation of the specificity of the ClpAP-mediated ATP-dependent protein degradation.</text>
</comment>
<dbReference type="Pfam" id="PF02617">
    <property type="entry name" value="ClpS"/>
    <property type="match status" value="1"/>
</dbReference>
<comment type="caution">
    <text evidence="4">The sequence shown here is derived from an EMBL/GenBank/DDBJ whole genome shotgun (WGS) entry which is preliminary data.</text>
</comment>
<name>A0A520N312_9GAMM</name>
<sequence>MFKLSQDNDNDSTSSDLGAVVLEKEPEVKEPPSYQVVLINDDYTPMEFVVFVLQTVFGHTHQKSTEIMMTVHTKGKGVCGIFSKEIAEMMSYEVNTMAKDHGHPLLSEIEPLTD</sequence>
<feature type="region of interest" description="Disordered" evidence="2">
    <location>
        <begin position="1"/>
        <end position="20"/>
    </location>
</feature>
<accession>A0A520N312</accession>
<comment type="similarity">
    <text evidence="1">Belongs to the ClpS family.</text>
</comment>
<feature type="domain" description="Adaptor protein ClpS core" evidence="3">
    <location>
        <begin position="29"/>
        <end position="106"/>
    </location>
</feature>
<evidence type="ECO:0000256" key="2">
    <source>
        <dbReference type="SAM" id="MobiDB-lite"/>
    </source>
</evidence>
<dbReference type="NCBIfam" id="NF000672">
    <property type="entry name" value="PRK00033.1-5"/>
    <property type="match status" value="1"/>
</dbReference>
<organism evidence="4 5">
    <name type="scientific">SAR86 cluster bacterium</name>
    <dbReference type="NCBI Taxonomy" id="2030880"/>
    <lineage>
        <taxon>Bacteria</taxon>
        <taxon>Pseudomonadati</taxon>
        <taxon>Pseudomonadota</taxon>
        <taxon>Gammaproteobacteria</taxon>
        <taxon>SAR86 cluster</taxon>
    </lineage>
</organism>
<dbReference type="FunFam" id="3.30.1390.10:FF:000002">
    <property type="entry name" value="ATP-dependent Clp protease adapter protein ClpS"/>
    <property type="match status" value="1"/>
</dbReference>
<evidence type="ECO:0000313" key="5">
    <source>
        <dbReference type="Proteomes" id="UP000318710"/>
    </source>
</evidence>